<feature type="chain" id="PRO_5016453953" description="Secretion system C-terminal sorting domain-containing protein" evidence="1">
    <location>
        <begin position="28"/>
        <end position="523"/>
    </location>
</feature>
<dbReference type="EMBL" id="QHKM01000001">
    <property type="protein sequence ID" value="RAK70333.1"/>
    <property type="molecule type" value="Genomic_DNA"/>
</dbReference>
<evidence type="ECO:0000313" key="2">
    <source>
        <dbReference type="EMBL" id="RAK70333.1"/>
    </source>
</evidence>
<evidence type="ECO:0000256" key="1">
    <source>
        <dbReference type="SAM" id="SignalP"/>
    </source>
</evidence>
<dbReference type="OrthoDB" id="9816167at2"/>
<keyword evidence="3" id="KW-1185">Reference proteome</keyword>
<name>A0A328BTE2_9BACT</name>
<feature type="signal peptide" evidence="1">
    <location>
        <begin position="1"/>
        <end position="27"/>
    </location>
</feature>
<dbReference type="AlphaFoldDB" id="A0A328BTE2"/>
<gene>
    <name evidence="2" type="ORF">DLM85_05675</name>
</gene>
<comment type="caution">
    <text evidence="2">The sequence shown here is derived from an EMBL/GenBank/DDBJ whole genome shotgun (WGS) entry which is preliminary data.</text>
</comment>
<protein>
    <recommendedName>
        <fullName evidence="4">Secretion system C-terminal sorting domain-containing protein</fullName>
    </recommendedName>
</protein>
<accession>A0A328BTE2</accession>
<keyword evidence="1" id="KW-0732">Signal</keyword>
<evidence type="ECO:0008006" key="4">
    <source>
        <dbReference type="Google" id="ProtNLM"/>
    </source>
</evidence>
<sequence>MSKYLPARAAWLPALFLWLLAGGQAVAQRVGPPWEQSIRLPAPVTQSFFIWLRPTAGGYVATGNAQASPNFPHLLARYDTAGNVVWQRRGRVMISGEQDVQPWGGGWVFVGSRHGPPVNGQINPQPFLQKIRATGDTLPGITYRDAASAGFLPSCVLPDRRGFTLAGYALERIAGSGITPQRMQVMRTDTAGAVRWQATYNSLTSYGNAVGTDILARPGGGYLLTGTTQYRQVAAHPTLLLLDSLGRERRRRMVILKDSISKELYNRLWGRTLELPNGEGYVLNCRVDVQAPNRPTGTTDSEAWVVAVDTALNVLWRTRLPNGRSSLIIGLRVYRQADGTLLAATYDEFGGNRPEAQYSPYLYVHRLSATGQWLSRRQLPAAAGTPYLRAYDWQPVAGDSVAVVCGSAPAGGLTPNAAWIARLRATTPRQVTAARGATGLGALVVYPNPAAGATAQVVLPPGLGRGATLTLRDALGRTIRVFPVVAGQTEVAVPLASLPAGLYTCSLLLEGRPVATQKLSVTH</sequence>
<dbReference type="Proteomes" id="UP000248553">
    <property type="component" value="Unassembled WGS sequence"/>
</dbReference>
<dbReference type="RefSeq" id="WP_111477073.1">
    <property type="nucleotide sequence ID" value="NZ_QHKM01000001.1"/>
</dbReference>
<organism evidence="2 3">
    <name type="scientific">Hymenobacter edaphi</name>
    <dbReference type="NCBI Taxonomy" id="2211146"/>
    <lineage>
        <taxon>Bacteria</taxon>
        <taxon>Pseudomonadati</taxon>
        <taxon>Bacteroidota</taxon>
        <taxon>Cytophagia</taxon>
        <taxon>Cytophagales</taxon>
        <taxon>Hymenobacteraceae</taxon>
        <taxon>Hymenobacter</taxon>
    </lineage>
</organism>
<proteinExistence type="predicted"/>
<evidence type="ECO:0000313" key="3">
    <source>
        <dbReference type="Proteomes" id="UP000248553"/>
    </source>
</evidence>
<reference evidence="3" key="1">
    <citation type="submission" date="2018-05" db="EMBL/GenBank/DDBJ databases">
        <authorList>
            <person name="Nie L."/>
        </authorList>
    </citation>
    <scope>NUCLEOTIDE SEQUENCE [LARGE SCALE GENOMIC DNA]</scope>
    <source>
        <strain evidence="3">NL</strain>
    </source>
</reference>